<comment type="caution">
    <text evidence="10">The sequence shown here is derived from an EMBL/GenBank/DDBJ whole genome shotgun (WGS) entry which is preliminary data.</text>
</comment>
<evidence type="ECO:0000313" key="11">
    <source>
        <dbReference type="Proteomes" id="UP000028725"/>
    </source>
</evidence>
<evidence type="ECO:0000256" key="6">
    <source>
        <dbReference type="ARBA" id="ARBA00023136"/>
    </source>
</evidence>
<evidence type="ECO:0000256" key="3">
    <source>
        <dbReference type="ARBA" id="ARBA00022475"/>
    </source>
</evidence>
<feature type="domain" description="NADH:quinone oxidoreductase/Mrp antiporter transmembrane" evidence="9">
    <location>
        <begin position="135"/>
        <end position="367"/>
    </location>
</feature>
<reference evidence="10 11" key="1">
    <citation type="submission" date="2014-04" db="EMBL/GenBank/DDBJ databases">
        <title>Genome assembly of Hyalangium minutum DSM 14724.</title>
        <authorList>
            <person name="Sharma G."/>
            <person name="Subramanian S."/>
        </authorList>
    </citation>
    <scope>NUCLEOTIDE SEQUENCE [LARGE SCALE GENOMIC DNA]</scope>
    <source>
        <strain evidence="10 11">DSM 14724</strain>
    </source>
</reference>
<protein>
    <submittedName>
        <fullName evidence="10">Na(+) H(+) antiporter subunit D</fullName>
    </submittedName>
</protein>
<feature type="transmembrane region" description="Helical" evidence="8">
    <location>
        <begin position="166"/>
        <end position="188"/>
    </location>
</feature>
<dbReference type="EMBL" id="JMCB01000004">
    <property type="protein sequence ID" value="KFE69374.1"/>
    <property type="molecule type" value="Genomic_DNA"/>
</dbReference>
<evidence type="ECO:0000256" key="4">
    <source>
        <dbReference type="ARBA" id="ARBA00022692"/>
    </source>
</evidence>
<evidence type="ECO:0000256" key="8">
    <source>
        <dbReference type="SAM" id="Phobius"/>
    </source>
</evidence>
<evidence type="ECO:0000313" key="10">
    <source>
        <dbReference type="EMBL" id="KFE69374.1"/>
    </source>
</evidence>
<evidence type="ECO:0000256" key="1">
    <source>
        <dbReference type="ARBA" id="ARBA00004651"/>
    </source>
</evidence>
<feature type="transmembrane region" description="Helical" evidence="8">
    <location>
        <begin position="129"/>
        <end position="154"/>
    </location>
</feature>
<feature type="transmembrane region" description="Helical" evidence="8">
    <location>
        <begin position="208"/>
        <end position="227"/>
    </location>
</feature>
<dbReference type="Pfam" id="PF00361">
    <property type="entry name" value="Proton_antipo_M"/>
    <property type="match status" value="1"/>
</dbReference>
<feature type="transmembrane region" description="Helical" evidence="8">
    <location>
        <begin position="90"/>
        <end position="109"/>
    </location>
</feature>
<keyword evidence="5 8" id="KW-1133">Transmembrane helix</keyword>
<dbReference type="STRING" id="394096.DB31_6349"/>
<dbReference type="NCBIfam" id="NF009309">
    <property type="entry name" value="PRK12666.1"/>
    <property type="match status" value="1"/>
</dbReference>
<proteinExistence type="inferred from homology"/>
<dbReference type="PATRIC" id="fig|394096.3.peg.2448"/>
<feature type="transmembrane region" description="Helical" evidence="8">
    <location>
        <begin position="331"/>
        <end position="354"/>
    </location>
</feature>
<gene>
    <name evidence="10" type="ORF">DB31_6349</name>
</gene>
<comment type="subcellular location">
    <subcellularLocation>
        <location evidence="1">Cell membrane</location>
        <topology evidence="1">Multi-pass membrane protein</topology>
    </subcellularLocation>
    <subcellularLocation>
        <location evidence="7">Membrane</location>
        <topology evidence="7">Multi-pass membrane protein</topology>
    </subcellularLocation>
</comment>
<evidence type="ECO:0000256" key="2">
    <source>
        <dbReference type="ARBA" id="ARBA00005346"/>
    </source>
</evidence>
<feature type="transmembrane region" description="Helical" evidence="8">
    <location>
        <begin position="490"/>
        <end position="513"/>
    </location>
</feature>
<feature type="transmembrane region" description="Helical" evidence="8">
    <location>
        <begin position="306"/>
        <end position="325"/>
    </location>
</feature>
<evidence type="ECO:0000256" key="7">
    <source>
        <dbReference type="RuleBase" id="RU000320"/>
    </source>
</evidence>
<evidence type="ECO:0000256" key="5">
    <source>
        <dbReference type="ARBA" id="ARBA00022989"/>
    </source>
</evidence>
<feature type="transmembrane region" description="Helical" evidence="8">
    <location>
        <begin position="447"/>
        <end position="470"/>
    </location>
</feature>
<accession>A0A085WNW1</accession>
<keyword evidence="4 7" id="KW-0812">Transmembrane</keyword>
<sequence>MTALIQGLMPHLMVAPILLPMLIAAVMVLMGEGRRPAKLVLGMSSALLGLALSVALFAWVDAYGAVAYLPGNWPAPFGITLAVDRLSAGLLVLTWILGTCALSFASARWHRAGVHFHPLFQLQLMGLSGAFLTADVFNLFVFFEILLAASYGLLLHGAGKPRVRAGVHYVAVNLAASSLFLIGVSMIYGVTGTLNMAELSARLSEGNVANRHLIDAGAAILAVAFLAKAAAWPLNFWLVPAYASATPPVAAMFAVLTKVGVYALMRLWTLMFAGGPLAGFGADGLFVFGGVSAVLAALGMIASQRLAVQAAAGVMVSAGTLLAALGLGEEAVLGSAMFYLVSSTLASSAFFLLVDLVERWRTGSTAVDEAPFLSATLEAQEVNLDDEGEPLVALPFPASTALMGMAFVACTLLTSGLPPLSTFIGKLGMLSAALGPGSGSAPVSPRAWLFTGVLLGCGLLTLIALTRTGIRTFWPEMQRTPPQVRAPEGLPLVALLAACGVLTLAAGPTMELARATAQSLYDRRGYIDAVLGAAVRPPATVREDDR</sequence>
<dbReference type="Proteomes" id="UP000028725">
    <property type="component" value="Unassembled WGS sequence"/>
</dbReference>
<feature type="transmembrane region" description="Helical" evidence="8">
    <location>
        <begin position="234"/>
        <end position="257"/>
    </location>
</feature>
<dbReference type="PANTHER" id="PTHR42703">
    <property type="entry name" value="NADH DEHYDROGENASE"/>
    <property type="match status" value="1"/>
</dbReference>
<keyword evidence="11" id="KW-1185">Reference proteome</keyword>
<dbReference type="GO" id="GO:0005886">
    <property type="term" value="C:plasma membrane"/>
    <property type="evidence" value="ECO:0007669"/>
    <property type="project" value="UniProtKB-SubCell"/>
</dbReference>
<dbReference type="AlphaFoldDB" id="A0A085WNW1"/>
<feature type="transmembrane region" description="Helical" evidence="8">
    <location>
        <begin position="12"/>
        <end position="30"/>
    </location>
</feature>
<comment type="similarity">
    <text evidence="2">Belongs to the CPA3 antiporters (TC 2.A.63) subunit D family.</text>
</comment>
<feature type="transmembrane region" description="Helical" evidence="8">
    <location>
        <begin position="277"/>
        <end position="299"/>
    </location>
</feature>
<dbReference type="PANTHER" id="PTHR42703:SF1">
    <property type="entry name" value="NA(+)_H(+) ANTIPORTER SUBUNIT D1"/>
    <property type="match status" value="1"/>
</dbReference>
<feature type="transmembrane region" description="Helical" evidence="8">
    <location>
        <begin position="39"/>
        <end position="59"/>
    </location>
</feature>
<name>A0A085WNW1_9BACT</name>
<organism evidence="10 11">
    <name type="scientific">Hyalangium minutum</name>
    <dbReference type="NCBI Taxonomy" id="394096"/>
    <lineage>
        <taxon>Bacteria</taxon>
        <taxon>Pseudomonadati</taxon>
        <taxon>Myxococcota</taxon>
        <taxon>Myxococcia</taxon>
        <taxon>Myxococcales</taxon>
        <taxon>Cystobacterineae</taxon>
        <taxon>Archangiaceae</taxon>
        <taxon>Hyalangium</taxon>
    </lineage>
</organism>
<keyword evidence="6 8" id="KW-0472">Membrane</keyword>
<keyword evidence="3" id="KW-1003">Cell membrane</keyword>
<dbReference type="RefSeq" id="WP_044186553.1">
    <property type="nucleotide sequence ID" value="NZ_JMCB01000004.1"/>
</dbReference>
<dbReference type="InterPro" id="IPR050586">
    <property type="entry name" value="CPA3_Na-H_Antiporter_D"/>
</dbReference>
<evidence type="ECO:0000259" key="9">
    <source>
        <dbReference type="Pfam" id="PF00361"/>
    </source>
</evidence>
<dbReference type="InterPro" id="IPR001750">
    <property type="entry name" value="ND/Mrp_TM"/>
</dbReference>
<dbReference type="OrthoDB" id="9805769at2"/>